<feature type="compositionally biased region" description="Gly residues" evidence="2">
    <location>
        <begin position="25"/>
        <end position="49"/>
    </location>
</feature>
<protein>
    <recommendedName>
        <fullName evidence="5">DUF5320 domain-containing protein</fullName>
    </recommendedName>
</protein>
<reference evidence="4" key="1">
    <citation type="journal article" date="2023" name="Arch. Microbiol.">
        <title>Desulfoferula mesophilus gen. nov. sp. nov., a mesophilic sulfate-reducing bacterium isolated from a brackish lake sediment.</title>
        <authorList>
            <person name="Watanabe T."/>
            <person name="Yabe T."/>
            <person name="Tsuji J.M."/>
            <person name="Fukui M."/>
        </authorList>
    </citation>
    <scope>NUCLEOTIDE SEQUENCE [LARGE SCALE GENOMIC DNA]</scope>
    <source>
        <strain evidence="4">12FAK</strain>
    </source>
</reference>
<dbReference type="Proteomes" id="UP001366166">
    <property type="component" value="Chromosome"/>
</dbReference>
<evidence type="ECO:0000256" key="2">
    <source>
        <dbReference type="SAM" id="MobiDB-lite"/>
    </source>
</evidence>
<dbReference type="AlphaFoldDB" id="A0AAU9EQ30"/>
<keyword evidence="4" id="KW-1185">Reference proteome</keyword>
<evidence type="ECO:0000313" key="4">
    <source>
        <dbReference type="Proteomes" id="UP001366166"/>
    </source>
</evidence>
<feature type="coiled-coil region" evidence="1">
    <location>
        <begin position="68"/>
        <end position="95"/>
    </location>
</feature>
<gene>
    <name evidence="3" type="ORF">FAK_41950</name>
</gene>
<dbReference type="InterPro" id="IPR035205">
    <property type="entry name" value="DUF5320"/>
</dbReference>
<dbReference type="EMBL" id="AP028679">
    <property type="protein sequence ID" value="BEQ17129.1"/>
    <property type="molecule type" value="Genomic_DNA"/>
</dbReference>
<name>A0AAU9EQ30_9BACT</name>
<organism evidence="3 4">
    <name type="scientific">Desulfoferula mesophila</name>
    <dbReference type="NCBI Taxonomy" id="3058419"/>
    <lineage>
        <taxon>Bacteria</taxon>
        <taxon>Pseudomonadati</taxon>
        <taxon>Thermodesulfobacteriota</taxon>
        <taxon>Desulfarculia</taxon>
        <taxon>Desulfarculales</taxon>
        <taxon>Desulfarculaceae</taxon>
        <taxon>Desulfoferula</taxon>
    </lineage>
</organism>
<evidence type="ECO:0000256" key="1">
    <source>
        <dbReference type="SAM" id="Coils"/>
    </source>
</evidence>
<accession>A0AAU9EQ30</accession>
<evidence type="ECO:0008006" key="5">
    <source>
        <dbReference type="Google" id="ProtNLM"/>
    </source>
</evidence>
<sequence>MTGGGRGRCAGYAAPAWGAPVAQGQGRGMGPCGGGRARGRGGRGMGQGQGYAAGYPADYAPAAMGPSVQDLQAEAQELRQRLAQVEARLARRESD</sequence>
<proteinExistence type="predicted"/>
<dbReference type="Pfam" id="PF17253">
    <property type="entry name" value="DUF5320"/>
    <property type="match status" value="1"/>
</dbReference>
<evidence type="ECO:0000313" key="3">
    <source>
        <dbReference type="EMBL" id="BEQ17129.1"/>
    </source>
</evidence>
<keyword evidence="1" id="KW-0175">Coiled coil</keyword>
<feature type="region of interest" description="Disordered" evidence="2">
    <location>
        <begin position="20"/>
        <end position="49"/>
    </location>
</feature>
<dbReference type="KEGG" id="dmp:FAK_41950"/>